<gene>
    <name evidence="8" type="ORF">YM304_20940</name>
</gene>
<dbReference type="InterPro" id="IPR001626">
    <property type="entry name" value="ABC_TroCD"/>
</dbReference>
<dbReference type="CDD" id="cd06550">
    <property type="entry name" value="TM_ABC_iron-siderophores_like"/>
    <property type="match status" value="1"/>
</dbReference>
<evidence type="ECO:0000313" key="9">
    <source>
        <dbReference type="Proteomes" id="UP000011863"/>
    </source>
</evidence>
<keyword evidence="4 7" id="KW-1133">Transmembrane helix</keyword>
<evidence type="ECO:0000313" key="8">
    <source>
        <dbReference type="EMBL" id="BAN02408.1"/>
    </source>
</evidence>
<feature type="transmembrane region" description="Helical" evidence="7">
    <location>
        <begin position="50"/>
        <end position="82"/>
    </location>
</feature>
<evidence type="ECO:0000256" key="4">
    <source>
        <dbReference type="ARBA" id="ARBA00022989"/>
    </source>
</evidence>
<dbReference type="OrthoDB" id="1016457at2"/>
<evidence type="ECO:0000256" key="6">
    <source>
        <dbReference type="RuleBase" id="RU003943"/>
    </source>
</evidence>
<dbReference type="AlphaFoldDB" id="A0A6C7ECR7"/>
<dbReference type="KEGG" id="aym:YM304_20940"/>
<dbReference type="EMBL" id="AP012057">
    <property type="protein sequence ID" value="BAN02408.1"/>
    <property type="molecule type" value="Genomic_DNA"/>
</dbReference>
<evidence type="ECO:0000256" key="3">
    <source>
        <dbReference type="ARBA" id="ARBA00022692"/>
    </source>
</evidence>
<organism evidence="8 9">
    <name type="scientific">Ilumatobacter coccineus (strain NBRC 103263 / KCTC 29153 / YM16-304)</name>
    <dbReference type="NCBI Taxonomy" id="1313172"/>
    <lineage>
        <taxon>Bacteria</taxon>
        <taxon>Bacillati</taxon>
        <taxon>Actinomycetota</taxon>
        <taxon>Acidimicrobiia</taxon>
        <taxon>Acidimicrobiales</taxon>
        <taxon>Ilumatobacteraceae</taxon>
        <taxon>Ilumatobacter</taxon>
    </lineage>
</organism>
<dbReference type="InterPro" id="IPR037294">
    <property type="entry name" value="ABC_BtuC-like"/>
</dbReference>
<evidence type="ECO:0000256" key="7">
    <source>
        <dbReference type="SAM" id="Phobius"/>
    </source>
</evidence>
<dbReference type="RefSeq" id="WP_015441655.1">
    <property type="nucleotide sequence ID" value="NC_020520.1"/>
</dbReference>
<sequence>MNWTDLTAPYGYEFFRNGVYVATLAGALCGLVGCYVVLRNMSYIGHGLSHAIFGGYAVAGLIGVNLFLGAGVWGVVTALAIGGIVRRRPIGSDAAIGVVTTASFALGIALVERYGSPGRNADALLFGNILGVESSDVWLVAAVCLVTLAFVGFAYRPLLFTTFDEEVAKATGVNTTLIDVLLMVVLAATVLATMAVMGVTLIAATLVVPAVVARMLTDSFPRMLALATAIGAFSGFAGMNLSYHHDLPSGSTIVLVGTAFFLLAFVGGGRFRARAGSVAHVH</sequence>
<evidence type="ECO:0000256" key="2">
    <source>
        <dbReference type="ARBA" id="ARBA00008034"/>
    </source>
</evidence>
<dbReference type="GO" id="GO:0043190">
    <property type="term" value="C:ATP-binding cassette (ABC) transporter complex"/>
    <property type="evidence" value="ECO:0007669"/>
    <property type="project" value="InterPro"/>
</dbReference>
<comment type="subcellular location">
    <subcellularLocation>
        <location evidence="6">Cell membrane</location>
        <topology evidence="6">Multi-pass membrane protein</topology>
    </subcellularLocation>
    <subcellularLocation>
        <location evidence="1">Membrane</location>
        <topology evidence="1">Multi-pass membrane protein</topology>
    </subcellularLocation>
</comment>
<keyword evidence="3 6" id="KW-0812">Transmembrane</keyword>
<feature type="transmembrane region" description="Helical" evidence="7">
    <location>
        <begin position="20"/>
        <end position="38"/>
    </location>
</feature>
<feature type="transmembrane region" description="Helical" evidence="7">
    <location>
        <begin position="137"/>
        <end position="160"/>
    </location>
</feature>
<keyword evidence="9" id="KW-1185">Reference proteome</keyword>
<evidence type="ECO:0000256" key="1">
    <source>
        <dbReference type="ARBA" id="ARBA00004141"/>
    </source>
</evidence>
<proteinExistence type="inferred from homology"/>
<dbReference type="Gene3D" id="1.10.3470.10">
    <property type="entry name" value="ABC transporter involved in vitamin B12 uptake, BtuC"/>
    <property type="match status" value="1"/>
</dbReference>
<keyword evidence="6" id="KW-0813">Transport</keyword>
<dbReference type="GO" id="GO:0010043">
    <property type="term" value="P:response to zinc ion"/>
    <property type="evidence" value="ECO:0007669"/>
    <property type="project" value="TreeGrafter"/>
</dbReference>
<dbReference type="Proteomes" id="UP000011863">
    <property type="component" value="Chromosome"/>
</dbReference>
<reference evidence="8 9" key="1">
    <citation type="journal article" date="2013" name="Int. J. Syst. Evol. Microbiol.">
        <title>Ilumatobacter nonamiense sp. nov. and Ilumatobacter coccineum sp. nov., isolated from seashore sand.</title>
        <authorList>
            <person name="Matsumoto A."/>
            <person name="Kasai H."/>
            <person name="Matsuo Y."/>
            <person name="Shizuri Y."/>
            <person name="Ichikawa N."/>
            <person name="Fujita N."/>
            <person name="Omura S."/>
            <person name="Takahashi Y."/>
        </authorList>
    </citation>
    <scope>NUCLEOTIDE SEQUENCE [LARGE SCALE GENOMIC DNA]</scope>
    <source>
        <strain evidence="9">NBRC 103263 / KCTC 29153 / YM16-304</strain>
    </source>
</reference>
<keyword evidence="5 7" id="KW-0472">Membrane</keyword>
<dbReference type="Pfam" id="PF00950">
    <property type="entry name" value="ABC-3"/>
    <property type="match status" value="1"/>
</dbReference>
<dbReference type="PANTHER" id="PTHR30477:SF13">
    <property type="entry name" value="IRON TRANSPORT SYSTEM MEMBRANE PROTEIN HI_0360-RELATED"/>
    <property type="match status" value="1"/>
</dbReference>
<feature type="transmembrane region" description="Helical" evidence="7">
    <location>
        <begin position="94"/>
        <end position="111"/>
    </location>
</feature>
<feature type="transmembrane region" description="Helical" evidence="7">
    <location>
        <begin position="224"/>
        <end position="243"/>
    </location>
</feature>
<name>A0A6C7ECR7_ILUCY</name>
<dbReference type="GO" id="GO:0055085">
    <property type="term" value="P:transmembrane transport"/>
    <property type="evidence" value="ECO:0007669"/>
    <property type="project" value="InterPro"/>
</dbReference>
<feature type="transmembrane region" description="Helical" evidence="7">
    <location>
        <begin position="249"/>
        <end position="267"/>
    </location>
</feature>
<dbReference type="SUPFAM" id="SSF81345">
    <property type="entry name" value="ABC transporter involved in vitamin B12 uptake, BtuC"/>
    <property type="match status" value="1"/>
</dbReference>
<evidence type="ECO:0000256" key="5">
    <source>
        <dbReference type="ARBA" id="ARBA00023136"/>
    </source>
</evidence>
<protein>
    <submittedName>
        <fullName evidence="8">Putative metal ABC transporter permease protein</fullName>
    </submittedName>
</protein>
<accession>A0A6C7ECR7</accession>
<comment type="similarity">
    <text evidence="2 6">Belongs to the ABC-3 integral membrane protein family.</text>
</comment>
<feature type="transmembrane region" description="Helical" evidence="7">
    <location>
        <begin position="180"/>
        <end position="212"/>
    </location>
</feature>
<dbReference type="PANTHER" id="PTHR30477">
    <property type="entry name" value="ABC-TRANSPORTER METAL-BINDING PROTEIN"/>
    <property type="match status" value="1"/>
</dbReference>